<organism evidence="2 3">
    <name type="scientific">Gluconobacter phage GC1</name>
    <dbReference type="NCBI Taxonomy" id="2047788"/>
    <lineage>
        <taxon>Viruses</taxon>
        <taxon>Varidnaviria</taxon>
        <taxon>Bamfordvirae</taxon>
        <taxon>Preplasmiviricota</taxon>
        <taxon>Prepoliviricotina</taxon>
        <taxon>Tectiliviricetes</taxon>
        <taxon>Kalamavirales</taxon>
        <taxon>Tectiviridae</taxon>
        <taxon>Gammatectivirus</taxon>
        <taxon>Gammatectivirus GC1</taxon>
    </lineage>
</organism>
<dbReference type="EMBL" id="MG159787">
    <property type="protein sequence ID" value="ATS92592.1"/>
    <property type="molecule type" value="Genomic_DNA"/>
</dbReference>
<keyword evidence="1" id="KW-1133">Transmembrane helix</keyword>
<feature type="transmembrane region" description="Helical" evidence="1">
    <location>
        <begin position="49"/>
        <end position="68"/>
    </location>
</feature>
<keyword evidence="1" id="KW-0812">Transmembrane</keyword>
<gene>
    <name evidence="2" type="ORF">GC1_00024</name>
</gene>
<dbReference type="Proteomes" id="UP000241016">
    <property type="component" value="Segment"/>
</dbReference>
<reference evidence="2 3" key="1">
    <citation type="journal article" date="2018" name="Viruses">
        <title>Bacteriophage GC1, a Novel Tectivirus Infecting Gluconobacter Cerinus, an Acetic Acid Bacterium Associated with Wine-Making.</title>
        <authorList>
            <person name="Philippe C."/>
            <person name="Krupovic M."/>
            <person name="Jaomanjaka F."/>
            <person name="Claisse O."/>
            <person name="Petrel M."/>
            <person name="le Marrec C."/>
        </authorList>
    </citation>
    <scope>NUCLEOTIDE SEQUENCE [LARGE SCALE GENOMIC DNA]</scope>
</reference>
<name>A0A2I5AR88_9VIRU</name>
<proteinExistence type="predicted"/>
<protein>
    <submittedName>
        <fullName evidence="2">Uncharacterized protein</fullName>
    </submittedName>
</protein>
<keyword evidence="1" id="KW-0472">Membrane</keyword>
<accession>A0A2I5AR88</accession>
<evidence type="ECO:0000313" key="2">
    <source>
        <dbReference type="EMBL" id="ATS92592.1"/>
    </source>
</evidence>
<evidence type="ECO:0000256" key="1">
    <source>
        <dbReference type="SAM" id="Phobius"/>
    </source>
</evidence>
<evidence type="ECO:0000313" key="3">
    <source>
        <dbReference type="Proteomes" id="UP000241016"/>
    </source>
</evidence>
<keyword evidence="3" id="KW-1185">Reference proteome</keyword>
<sequence>MSETEQAASGRGDFSAWQSKVDTTLDTLVTSLERIEKREEARQQAPMKVLMWGFGSLSVVGAFAVFVMTSEINKNLYPVQMQVTSQMQRLDDMGDLIRGGASERGKLAGAQSALEERLTIIETRMKDGAFKASQSEN</sequence>